<dbReference type="AlphaFoldDB" id="A0A0M6XZZ1"/>
<keyword evidence="3" id="KW-0804">Transcription</keyword>
<dbReference type="InterPro" id="IPR039536">
    <property type="entry name" value="TetR_C_Proteobacteria"/>
</dbReference>
<evidence type="ECO:0000313" key="6">
    <source>
        <dbReference type="EMBL" id="CTQ42556.1"/>
    </source>
</evidence>
<feature type="DNA-binding region" description="H-T-H motif" evidence="4">
    <location>
        <begin position="44"/>
        <end position="63"/>
    </location>
</feature>
<gene>
    <name evidence="6" type="primary">bepR_1</name>
    <name evidence="6" type="ORF">LAL4801_00987</name>
</gene>
<dbReference type="PROSITE" id="PS50977">
    <property type="entry name" value="HTH_TETR_2"/>
    <property type="match status" value="1"/>
</dbReference>
<dbReference type="SUPFAM" id="SSF48498">
    <property type="entry name" value="Tetracyclin repressor-like, C-terminal domain"/>
    <property type="match status" value="1"/>
</dbReference>
<evidence type="ECO:0000256" key="3">
    <source>
        <dbReference type="ARBA" id="ARBA00023163"/>
    </source>
</evidence>
<organism evidence="6 7">
    <name type="scientific">Roseibium aggregatum</name>
    <dbReference type="NCBI Taxonomy" id="187304"/>
    <lineage>
        <taxon>Bacteria</taxon>
        <taxon>Pseudomonadati</taxon>
        <taxon>Pseudomonadota</taxon>
        <taxon>Alphaproteobacteria</taxon>
        <taxon>Hyphomicrobiales</taxon>
        <taxon>Stappiaceae</taxon>
        <taxon>Roseibium</taxon>
    </lineage>
</organism>
<dbReference type="InterPro" id="IPR036271">
    <property type="entry name" value="Tet_transcr_reg_TetR-rel_C_sf"/>
</dbReference>
<name>A0A0M6XZZ1_9HYPH</name>
<dbReference type="PANTHER" id="PTHR30055">
    <property type="entry name" value="HTH-TYPE TRANSCRIPTIONAL REGULATOR RUTR"/>
    <property type="match status" value="1"/>
</dbReference>
<dbReference type="PANTHER" id="PTHR30055:SF146">
    <property type="entry name" value="HTH-TYPE TRANSCRIPTIONAL DUAL REGULATOR CECR"/>
    <property type="match status" value="1"/>
</dbReference>
<evidence type="ECO:0000259" key="5">
    <source>
        <dbReference type="PROSITE" id="PS50977"/>
    </source>
</evidence>
<proteinExistence type="predicted"/>
<accession>A0A0M6XZZ1</accession>
<evidence type="ECO:0000256" key="2">
    <source>
        <dbReference type="ARBA" id="ARBA00023125"/>
    </source>
</evidence>
<dbReference type="InterPro" id="IPR050109">
    <property type="entry name" value="HTH-type_TetR-like_transc_reg"/>
</dbReference>
<dbReference type="Proteomes" id="UP000048926">
    <property type="component" value="Unassembled WGS sequence"/>
</dbReference>
<dbReference type="Pfam" id="PF00440">
    <property type="entry name" value="TetR_N"/>
    <property type="match status" value="1"/>
</dbReference>
<keyword evidence="7" id="KW-1185">Reference proteome</keyword>
<dbReference type="FunFam" id="1.10.10.60:FF:000141">
    <property type="entry name" value="TetR family transcriptional regulator"/>
    <property type="match status" value="1"/>
</dbReference>
<dbReference type="RefSeq" id="WP_055654581.1">
    <property type="nucleotide sequence ID" value="NZ_CP045627.1"/>
</dbReference>
<evidence type="ECO:0000256" key="4">
    <source>
        <dbReference type="PROSITE-ProRule" id="PRU00335"/>
    </source>
</evidence>
<feature type="domain" description="HTH tetR-type" evidence="5">
    <location>
        <begin position="21"/>
        <end position="81"/>
    </location>
</feature>
<dbReference type="GO" id="GO:0003700">
    <property type="term" value="F:DNA-binding transcription factor activity"/>
    <property type="evidence" value="ECO:0007669"/>
    <property type="project" value="TreeGrafter"/>
</dbReference>
<dbReference type="InterPro" id="IPR009057">
    <property type="entry name" value="Homeodomain-like_sf"/>
</dbReference>
<dbReference type="Pfam" id="PF14246">
    <property type="entry name" value="TetR_C_7"/>
    <property type="match status" value="1"/>
</dbReference>
<dbReference type="SUPFAM" id="SSF46689">
    <property type="entry name" value="Homeodomain-like"/>
    <property type="match status" value="1"/>
</dbReference>
<dbReference type="STRING" id="187304.B0E33_25205"/>
<dbReference type="Gene3D" id="1.10.357.10">
    <property type="entry name" value="Tetracycline Repressor, domain 2"/>
    <property type="match status" value="1"/>
</dbReference>
<dbReference type="OrthoDB" id="9808189at2"/>
<reference evidence="7" key="1">
    <citation type="submission" date="2015-07" db="EMBL/GenBank/DDBJ databases">
        <authorList>
            <person name="Rodrigo-Torres Lidia"/>
            <person name="Arahal R.David."/>
        </authorList>
    </citation>
    <scope>NUCLEOTIDE SEQUENCE [LARGE SCALE GENOMIC DNA]</scope>
    <source>
        <strain evidence="7">CECT 4801</strain>
    </source>
</reference>
<keyword evidence="1" id="KW-0805">Transcription regulation</keyword>
<dbReference type="InterPro" id="IPR001647">
    <property type="entry name" value="HTH_TetR"/>
</dbReference>
<dbReference type="Gene3D" id="1.10.10.60">
    <property type="entry name" value="Homeodomain-like"/>
    <property type="match status" value="1"/>
</dbReference>
<dbReference type="EMBL" id="CXST01000001">
    <property type="protein sequence ID" value="CTQ42556.1"/>
    <property type="molecule type" value="Genomic_DNA"/>
</dbReference>
<keyword evidence="2 4" id="KW-0238">DNA-binding</keyword>
<dbReference type="PROSITE" id="PS01081">
    <property type="entry name" value="HTH_TETR_1"/>
    <property type="match status" value="1"/>
</dbReference>
<dbReference type="KEGG" id="lagg:B0E33_25205"/>
<evidence type="ECO:0000256" key="1">
    <source>
        <dbReference type="ARBA" id="ARBA00023015"/>
    </source>
</evidence>
<sequence length="215" mass="23567">MTTETQELPATAEDPAQKTDNAKCRQILAGARKVFRAKGFDGASMEVIAKEAGVSKGTLYVYFSSKEALFEALILQERFSQAEILREALVSRADVKSDLHRIGRSYLQKMANPEKLSTLRMVVGAAEKFPQFGVLLYEAGPCQGRRDLGAFIQERIDRGELKDCDVELAAGQFFDLCVAGVLRRMLLNAGPKPSEEEIETNVAAAVKVFLAAYAA</sequence>
<protein>
    <submittedName>
        <fullName evidence="6">HTH-type transcriptional repressor BepR</fullName>
    </submittedName>
</protein>
<dbReference type="InterPro" id="IPR023772">
    <property type="entry name" value="DNA-bd_HTH_TetR-type_CS"/>
</dbReference>
<dbReference type="PRINTS" id="PR00455">
    <property type="entry name" value="HTHTETR"/>
</dbReference>
<dbReference type="GO" id="GO:0000976">
    <property type="term" value="F:transcription cis-regulatory region binding"/>
    <property type="evidence" value="ECO:0007669"/>
    <property type="project" value="TreeGrafter"/>
</dbReference>
<evidence type="ECO:0000313" key="7">
    <source>
        <dbReference type="Proteomes" id="UP000048926"/>
    </source>
</evidence>